<dbReference type="RefSeq" id="WP_271656737.1">
    <property type="nucleotide sequence ID" value="NZ_JAIVFG010000022.1"/>
</dbReference>
<comment type="caution">
    <text evidence="2">The sequence shown here is derived from an EMBL/GenBank/DDBJ whole genome shotgun (WGS) entry which is preliminary data.</text>
</comment>
<dbReference type="Pfam" id="PF12697">
    <property type="entry name" value="Abhydrolase_6"/>
    <property type="match status" value="1"/>
</dbReference>
<dbReference type="PANTHER" id="PTHR43689:SF8">
    <property type="entry name" value="ALPHA_BETA-HYDROLASES SUPERFAMILY PROTEIN"/>
    <property type="match status" value="1"/>
</dbReference>
<sequence>MAMLIQTLQALQTLLPGPDRSTLRAQRIDGNSACPVLVFLHEGLGCIEMWGDFPQRLCAATGCPGLVYDRVGYGQSSPMTRPRGLDYLHIAARIELPHVLQALIPDTPYVLIGHSDGGSIALIHAADRPVQLRAAVTEAAHVFVEDVSLAGIREADAAFDAGKLAGLVRYHGDKTKQTFKAWSETWQRPDFRDWNIEALLPRIACPLLVMQGDDDQYGTPAQVEAIVRQAGGPATPVLLPDCGHTPHRTHADAVLAQMRAFIDALRPAA</sequence>
<dbReference type="AlphaFoldDB" id="A0AAW5ZRQ2"/>
<feature type="domain" description="AB hydrolase-1" evidence="1">
    <location>
        <begin position="37"/>
        <end position="256"/>
    </location>
</feature>
<evidence type="ECO:0000313" key="2">
    <source>
        <dbReference type="EMBL" id="MDB0571860.1"/>
    </source>
</evidence>
<dbReference type="EMBL" id="JAIVFG010000022">
    <property type="protein sequence ID" value="MDB0571860.1"/>
    <property type="molecule type" value="Genomic_DNA"/>
</dbReference>
<gene>
    <name evidence="2" type="ORF">LBW59_13915</name>
</gene>
<evidence type="ECO:0000313" key="3">
    <source>
        <dbReference type="Proteomes" id="UP001144050"/>
    </source>
</evidence>
<name>A0AAW5ZRQ2_RALSL</name>
<accession>A0AAW5ZRQ2</accession>
<dbReference type="SUPFAM" id="SSF53474">
    <property type="entry name" value="alpha/beta-Hydrolases"/>
    <property type="match status" value="1"/>
</dbReference>
<dbReference type="GO" id="GO:0016787">
    <property type="term" value="F:hydrolase activity"/>
    <property type="evidence" value="ECO:0007669"/>
    <property type="project" value="UniProtKB-KW"/>
</dbReference>
<dbReference type="Gene3D" id="3.40.50.1820">
    <property type="entry name" value="alpha/beta hydrolase"/>
    <property type="match status" value="1"/>
</dbReference>
<organism evidence="2 3">
    <name type="scientific">Ralstonia solanacearum</name>
    <name type="common">Pseudomonas solanacearum</name>
    <dbReference type="NCBI Taxonomy" id="305"/>
    <lineage>
        <taxon>Bacteria</taxon>
        <taxon>Pseudomonadati</taxon>
        <taxon>Pseudomonadota</taxon>
        <taxon>Betaproteobacteria</taxon>
        <taxon>Burkholderiales</taxon>
        <taxon>Burkholderiaceae</taxon>
        <taxon>Ralstonia</taxon>
        <taxon>Ralstonia solanacearum species complex</taxon>
    </lineage>
</organism>
<protein>
    <submittedName>
        <fullName evidence="2">Alpha/beta hydrolase</fullName>
    </submittedName>
</protein>
<evidence type="ECO:0000259" key="1">
    <source>
        <dbReference type="Pfam" id="PF12697"/>
    </source>
</evidence>
<proteinExistence type="predicted"/>
<dbReference type="InterPro" id="IPR029058">
    <property type="entry name" value="AB_hydrolase_fold"/>
</dbReference>
<keyword evidence="2" id="KW-0378">Hydrolase</keyword>
<dbReference type="Proteomes" id="UP001144050">
    <property type="component" value="Unassembled WGS sequence"/>
</dbReference>
<reference evidence="2" key="1">
    <citation type="submission" date="2021-09" db="EMBL/GenBank/DDBJ databases">
        <title>Genomic analysis of Ralstonia spp.</title>
        <authorList>
            <person name="Aburjaile F."/>
            <person name="Ariute J.C."/>
            <person name="Pais A.K.L."/>
            <person name="Albuquerque G.M.R."/>
            <person name="Silva A.M.F."/>
            <person name="Brenig B."/>
            <person name="Azevedo V."/>
            <person name="Matiuzzi M."/>
            <person name="Ramos R."/>
            <person name="Goes-Neto A."/>
            <person name="Soares S."/>
            <person name="Iseppon A.M.B."/>
            <person name="Souza E."/>
            <person name="Gama M."/>
        </authorList>
    </citation>
    <scope>NUCLEOTIDE SEQUENCE</scope>
    <source>
        <strain evidence="2">CCRMRs91</strain>
    </source>
</reference>
<dbReference type="InterPro" id="IPR000073">
    <property type="entry name" value="AB_hydrolase_1"/>
</dbReference>
<dbReference type="PANTHER" id="PTHR43689">
    <property type="entry name" value="HYDROLASE"/>
    <property type="match status" value="1"/>
</dbReference>